<protein>
    <submittedName>
        <fullName evidence="2">Retrotransposable element Tf2</fullName>
    </submittedName>
</protein>
<evidence type="ECO:0000313" key="2">
    <source>
        <dbReference type="EMBL" id="KAA0066200.1"/>
    </source>
</evidence>
<feature type="compositionally biased region" description="Pro residues" evidence="1">
    <location>
        <begin position="1"/>
        <end position="19"/>
    </location>
</feature>
<dbReference type="EMBL" id="SSTE01000903">
    <property type="protein sequence ID" value="KAA0066200.1"/>
    <property type="molecule type" value="Genomic_DNA"/>
</dbReference>
<name>A0A5A7VGC4_CUCMM</name>
<dbReference type="Proteomes" id="UP000321393">
    <property type="component" value="Unassembled WGS sequence"/>
</dbReference>
<organism evidence="2 4">
    <name type="scientific">Cucumis melo var. makuwa</name>
    <name type="common">Oriental melon</name>
    <dbReference type="NCBI Taxonomy" id="1194695"/>
    <lineage>
        <taxon>Eukaryota</taxon>
        <taxon>Viridiplantae</taxon>
        <taxon>Streptophyta</taxon>
        <taxon>Embryophyta</taxon>
        <taxon>Tracheophyta</taxon>
        <taxon>Spermatophyta</taxon>
        <taxon>Magnoliopsida</taxon>
        <taxon>eudicotyledons</taxon>
        <taxon>Gunneridae</taxon>
        <taxon>Pentapetalae</taxon>
        <taxon>rosids</taxon>
        <taxon>fabids</taxon>
        <taxon>Cucurbitales</taxon>
        <taxon>Cucurbitaceae</taxon>
        <taxon>Benincaseae</taxon>
        <taxon>Cucumis</taxon>
    </lineage>
</organism>
<reference evidence="4 5" key="1">
    <citation type="submission" date="2019-08" db="EMBL/GenBank/DDBJ databases">
        <title>Draft genome sequences of two oriental melons (Cucumis melo L. var makuwa).</title>
        <authorList>
            <person name="Kwon S.-Y."/>
        </authorList>
    </citation>
    <scope>NUCLEOTIDE SEQUENCE [LARGE SCALE GENOMIC DNA]</scope>
    <source>
        <strain evidence="5">cv. Chang Bougi</strain>
        <strain evidence="4">cv. SW 3</strain>
        <tissue evidence="2">Leaf</tissue>
    </source>
</reference>
<dbReference type="EMBL" id="SSTD01016290">
    <property type="protein sequence ID" value="TYK01214.1"/>
    <property type="molecule type" value="Genomic_DNA"/>
</dbReference>
<dbReference type="PANTHER" id="PTHR48434:SF1">
    <property type="entry name" value="(RAPE) HYPOTHETICAL PROTEIN"/>
    <property type="match status" value="1"/>
</dbReference>
<evidence type="ECO:0000313" key="4">
    <source>
        <dbReference type="Proteomes" id="UP000321393"/>
    </source>
</evidence>
<sequence length="395" mass="46041">MEPPPGRQRPKPPRPPPPNLNKDNRSPQQSVVSSFGTTPSKGKQPLAQSSAQSPMSAEQYAIDLQFQQITRHRQGSTPRALTVQPGPETTLSVLSFKLLRPSGSTTPTNVLLLWHRHDLQFRRILLRSSKLSGQKHSCLDLQFKIVYSKLRIFRVLTPSTWKQGMFVGRKFSQPFKPSAYNYRDYVKAWYVVFWLNPYNYYWFVTFCKQAYKMHFPNWFQNWWMYFGLFEEIFPVEIQRSFHLFQNSIYPSPLSKTFRFALYFQIPWIFCWNFQIGPSGNFKTLSKALCIKWWEKFNYSHLDVNMMKDWFKANIHLQDMTRKEEEAFLLTKNAVMSTLAATSSQQEFNTVVNNVVVNLSDDDDEIQAEASSPASVNDDVVNSDEIADYDPIVDTT</sequence>
<proteinExistence type="predicted"/>
<evidence type="ECO:0000313" key="5">
    <source>
        <dbReference type="Proteomes" id="UP000321947"/>
    </source>
</evidence>
<evidence type="ECO:0000313" key="3">
    <source>
        <dbReference type="EMBL" id="TYK01214.1"/>
    </source>
</evidence>
<dbReference type="Proteomes" id="UP000321947">
    <property type="component" value="Unassembled WGS sequence"/>
</dbReference>
<comment type="caution">
    <text evidence="2">The sequence shown here is derived from an EMBL/GenBank/DDBJ whole genome shotgun (WGS) entry which is preliminary data.</text>
</comment>
<evidence type="ECO:0000256" key="1">
    <source>
        <dbReference type="SAM" id="MobiDB-lite"/>
    </source>
</evidence>
<dbReference type="AlphaFoldDB" id="A0A5A7VGC4"/>
<dbReference type="PANTHER" id="PTHR48434">
    <property type="entry name" value="(RAPE) HYPOTHETICAL PROTEIN"/>
    <property type="match status" value="1"/>
</dbReference>
<feature type="region of interest" description="Disordered" evidence="1">
    <location>
        <begin position="1"/>
        <end position="54"/>
    </location>
</feature>
<accession>A0A5A7VGC4</accession>
<gene>
    <name evidence="3" type="ORF">E5676_scaffold75441G00060</name>
    <name evidence="2" type="ORF">E6C27_scaffold21G002170</name>
</gene>
<feature type="compositionally biased region" description="Polar residues" evidence="1">
    <location>
        <begin position="26"/>
        <end position="54"/>
    </location>
</feature>